<sequence length="117" mass="13313">MPTLTDALSGDYEFCCKHCQGPLDLIDKQPCYETYQCESCKRQEIIEVIVEGYTEGPEHEDGFPVTSWNGLNVSSPIKAPCKVHRYGEPDQQGYVTCWDCGETIYKNVEQSGYKLLY</sequence>
<evidence type="ECO:0000313" key="1">
    <source>
        <dbReference type="EMBL" id="MBD2753810.1"/>
    </source>
</evidence>
<proteinExistence type="predicted"/>
<keyword evidence="2" id="KW-1185">Reference proteome</keyword>
<protein>
    <submittedName>
        <fullName evidence="1">Uncharacterized protein</fullName>
    </submittedName>
</protein>
<accession>A0A927B1R8</accession>
<dbReference type="Proteomes" id="UP000653797">
    <property type="component" value="Unassembled WGS sequence"/>
</dbReference>
<dbReference type="EMBL" id="JACXAA010000004">
    <property type="protein sequence ID" value="MBD2753810.1"/>
    <property type="molecule type" value="Genomic_DNA"/>
</dbReference>
<dbReference type="AlphaFoldDB" id="A0A927B1R8"/>
<evidence type="ECO:0000313" key="2">
    <source>
        <dbReference type="Proteomes" id="UP000653797"/>
    </source>
</evidence>
<dbReference type="RefSeq" id="WP_191039457.1">
    <property type="nucleotide sequence ID" value="NZ_JACXAA010000004.1"/>
</dbReference>
<reference evidence="1" key="1">
    <citation type="submission" date="2020-09" db="EMBL/GenBank/DDBJ databases">
        <authorList>
            <person name="Kim M.K."/>
        </authorList>
    </citation>
    <scope>NUCLEOTIDE SEQUENCE</scope>
    <source>
        <strain evidence="1">BT704</strain>
    </source>
</reference>
<gene>
    <name evidence="1" type="ORF">IC230_12970</name>
</gene>
<comment type="caution">
    <text evidence="1">The sequence shown here is derived from an EMBL/GenBank/DDBJ whole genome shotgun (WGS) entry which is preliminary data.</text>
</comment>
<name>A0A927B1R8_9BACT</name>
<organism evidence="1 2">
    <name type="scientific">Spirosoma validum</name>
    <dbReference type="NCBI Taxonomy" id="2771355"/>
    <lineage>
        <taxon>Bacteria</taxon>
        <taxon>Pseudomonadati</taxon>
        <taxon>Bacteroidota</taxon>
        <taxon>Cytophagia</taxon>
        <taxon>Cytophagales</taxon>
        <taxon>Cytophagaceae</taxon>
        <taxon>Spirosoma</taxon>
    </lineage>
</organism>